<protein>
    <submittedName>
        <fullName evidence="3">TIGR03842 family LLM class F420-dependent oxidoreductase</fullName>
    </submittedName>
</protein>
<dbReference type="RefSeq" id="WP_014910530.1">
    <property type="nucleotide sequence ID" value="NZ_JAYMRS010000007.1"/>
</dbReference>
<dbReference type="InterPro" id="IPR050564">
    <property type="entry name" value="F420-G6PD/mer"/>
</dbReference>
<sequence>MDIGLVLQTDPPADLLVERMVRAEGHGFTHGWTFDSVVLWQEPFVVYGRILERTRNLVVGPMVTNPSTRAWEVTASLFATLNDMYGNRTICGIGRGDSAMRVAGRSPATLARLSEAMTAIKDLAEGREAVVDGSPMRIPWVRDGSLPVWTGAYGPKALALTGRRADGFILQLADPYLTEWMVAAVRSAAVEAGRDPNEVRICVAAPAYVTDGSAEQRAHARDQCRWFGGMVGNHVADLVSRYGDHSGAVPPELTDYIKAREGYDYSHHGRVDNPDTAFVPDAIVDRFCLIGTVEEHREKLARLREAGVDQFAIYAMHDDIDGVIDTYGREIVPALS</sequence>
<dbReference type="Pfam" id="PF00296">
    <property type="entry name" value="Bac_luciferase"/>
    <property type="match status" value="1"/>
</dbReference>
<gene>
    <name evidence="3" type="ORF">VSQ78_18815</name>
</gene>
<proteinExistence type="predicted"/>
<evidence type="ECO:0000313" key="4">
    <source>
        <dbReference type="Proteomes" id="UP001585053"/>
    </source>
</evidence>
<dbReference type="PANTHER" id="PTHR43244:SF1">
    <property type="entry name" value="5,10-METHYLENETETRAHYDROMETHANOPTERIN REDUCTASE"/>
    <property type="match status" value="1"/>
</dbReference>
<dbReference type="CDD" id="cd01097">
    <property type="entry name" value="Tetrahydromethanopterin_reductase"/>
    <property type="match status" value="1"/>
</dbReference>
<dbReference type="NCBIfam" id="TIGR03842">
    <property type="entry name" value="F420_CPS_4043"/>
    <property type="match status" value="1"/>
</dbReference>
<dbReference type="InterPro" id="IPR022315">
    <property type="entry name" value="F420_OxRdatse_CPS4043_pred"/>
</dbReference>
<name>A0ABV5DYU6_9ACTN</name>
<keyword evidence="4" id="KW-1185">Reference proteome</keyword>
<dbReference type="Proteomes" id="UP001585053">
    <property type="component" value="Unassembled WGS sequence"/>
</dbReference>
<dbReference type="InterPro" id="IPR036661">
    <property type="entry name" value="Luciferase-like_sf"/>
</dbReference>
<organism evidence="3 4">
    <name type="scientific">Nocardiopsis alba</name>
    <dbReference type="NCBI Taxonomy" id="53437"/>
    <lineage>
        <taxon>Bacteria</taxon>
        <taxon>Bacillati</taxon>
        <taxon>Actinomycetota</taxon>
        <taxon>Actinomycetes</taxon>
        <taxon>Streptosporangiales</taxon>
        <taxon>Nocardiopsidaceae</taxon>
        <taxon>Nocardiopsis</taxon>
    </lineage>
</organism>
<comment type="caution">
    <text evidence="3">The sequence shown here is derived from an EMBL/GenBank/DDBJ whole genome shotgun (WGS) entry which is preliminary data.</text>
</comment>
<evidence type="ECO:0000256" key="1">
    <source>
        <dbReference type="ARBA" id="ARBA00023002"/>
    </source>
</evidence>
<dbReference type="EMBL" id="JAYMRS010000007">
    <property type="protein sequence ID" value="MFB8769766.1"/>
    <property type="molecule type" value="Genomic_DNA"/>
</dbReference>
<evidence type="ECO:0000313" key="3">
    <source>
        <dbReference type="EMBL" id="MFB8769766.1"/>
    </source>
</evidence>
<keyword evidence="1" id="KW-0560">Oxidoreductase</keyword>
<reference evidence="3 4" key="1">
    <citation type="submission" date="2024-01" db="EMBL/GenBank/DDBJ databases">
        <title>Genome mining of biosynthetic gene clusters to explore secondary metabolites of Streptomyces sp.</title>
        <authorList>
            <person name="Baig A."/>
            <person name="Ajitkumar Shintre N."/>
            <person name="Kumar H."/>
            <person name="Anbarasu A."/>
            <person name="Ramaiah S."/>
        </authorList>
    </citation>
    <scope>NUCLEOTIDE SEQUENCE [LARGE SCALE GENOMIC DNA]</scope>
    <source>
        <strain evidence="3 4">A01</strain>
    </source>
</reference>
<dbReference type="PANTHER" id="PTHR43244">
    <property type="match status" value="1"/>
</dbReference>
<dbReference type="SUPFAM" id="SSF51679">
    <property type="entry name" value="Bacterial luciferase-like"/>
    <property type="match status" value="1"/>
</dbReference>
<dbReference type="Gene3D" id="3.20.20.30">
    <property type="entry name" value="Luciferase-like domain"/>
    <property type="match status" value="1"/>
</dbReference>
<evidence type="ECO:0000259" key="2">
    <source>
        <dbReference type="Pfam" id="PF00296"/>
    </source>
</evidence>
<feature type="domain" description="Luciferase-like" evidence="2">
    <location>
        <begin position="11"/>
        <end position="310"/>
    </location>
</feature>
<dbReference type="InterPro" id="IPR011251">
    <property type="entry name" value="Luciferase-like_dom"/>
</dbReference>
<accession>A0ABV5DYU6</accession>